<dbReference type="OrthoDB" id="5563539at2759"/>
<dbReference type="Proteomes" id="UP000015241">
    <property type="component" value="Unassembled WGS sequence"/>
</dbReference>
<protein>
    <recommendedName>
        <fullName evidence="1">Nitrogen regulatory protein areA GATA-like domain-containing protein</fullName>
    </recommendedName>
</protein>
<evidence type="ECO:0000313" key="2">
    <source>
        <dbReference type="EMBL" id="EPT03266.1"/>
    </source>
</evidence>
<feature type="domain" description="Nitrogen regulatory protein areA GATA-like" evidence="1">
    <location>
        <begin position="7"/>
        <end position="26"/>
    </location>
</feature>
<dbReference type="InParanoid" id="S8FPS8"/>
<name>S8FPS8_FOMSC</name>
<dbReference type="EMBL" id="KE504131">
    <property type="protein sequence ID" value="EPT03266.1"/>
    <property type="molecule type" value="Genomic_DNA"/>
</dbReference>
<dbReference type="InterPro" id="IPR013860">
    <property type="entry name" value="AreA_GATA"/>
</dbReference>
<organism evidence="2 3">
    <name type="scientific">Fomitopsis schrenkii</name>
    <name type="common">Brown rot fungus</name>
    <dbReference type="NCBI Taxonomy" id="2126942"/>
    <lineage>
        <taxon>Eukaryota</taxon>
        <taxon>Fungi</taxon>
        <taxon>Dikarya</taxon>
        <taxon>Basidiomycota</taxon>
        <taxon>Agaricomycotina</taxon>
        <taxon>Agaricomycetes</taxon>
        <taxon>Polyporales</taxon>
        <taxon>Fomitopsis</taxon>
    </lineage>
</organism>
<feature type="non-terminal residue" evidence="2">
    <location>
        <position position="51"/>
    </location>
</feature>
<dbReference type="Pfam" id="PF08550">
    <property type="entry name" value="GATA_AreA"/>
    <property type="match status" value="1"/>
</dbReference>
<evidence type="ECO:0000313" key="3">
    <source>
        <dbReference type="Proteomes" id="UP000015241"/>
    </source>
</evidence>
<reference evidence="2 3" key="1">
    <citation type="journal article" date="2012" name="Science">
        <title>The Paleozoic origin of enzymatic lignin decomposition reconstructed from 31 fungal genomes.</title>
        <authorList>
            <person name="Floudas D."/>
            <person name="Binder M."/>
            <person name="Riley R."/>
            <person name="Barry K."/>
            <person name="Blanchette R.A."/>
            <person name="Henrissat B."/>
            <person name="Martinez A.T."/>
            <person name="Otillar R."/>
            <person name="Spatafora J.W."/>
            <person name="Yadav J.S."/>
            <person name="Aerts A."/>
            <person name="Benoit I."/>
            <person name="Boyd A."/>
            <person name="Carlson A."/>
            <person name="Copeland A."/>
            <person name="Coutinho P.M."/>
            <person name="de Vries R.P."/>
            <person name="Ferreira P."/>
            <person name="Findley K."/>
            <person name="Foster B."/>
            <person name="Gaskell J."/>
            <person name="Glotzer D."/>
            <person name="Gorecki P."/>
            <person name="Heitman J."/>
            <person name="Hesse C."/>
            <person name="Hori C."/>
            <person name="Igarashi K."/>
            <person name="Jurgens J.A."/>
            <person name="Kallen N."/>
            <person name="Kersten P."/>
            <person name="Kohler A."/>
            <person name="Kuees U."/>
            <person name="Kumar T.K.A."/>
            <person name="Kuo A."/>
            <person name="LaButti K."/>
            <person name="Larrondo L.F."/>
            <person name="Lindquist E."/>
            <person name="Ling A."/>
            <person name="Lombard V."/>
            <person name="Lucas S."/>
            <person name="Lundell T."/>
            <person name="Martin R."/>
            <person name="McLaughlin D.J."/>
            <person name="Morgenstern I."/>
            <person name="Morin E."/>
            <person name="Murat C."/>
            <person name="Nagy L.G."/>
            <person name="Nolan M."/>
            <person name="Ohm R.A."/>
            <person name="Patyshakuliyeva A."/>
            <person name="Rokas A."/>
            <person name="Ruiz-Duenas F.J."/>
            <person name="Sabat G."/>
            <person name="Salamov A."/>
            <person name="Samejima M."/>
            <person name="Schmutz J."/>
            <person name="Slot J.C."/>
            <person name="St John F."/>
            <person name="Stenlid J."/>
            <person name="Sun H."/>
            <person name="Sun S."/>
            <person name="Syed K."/>
            <person name="Tsang A."/>
            <person name="Wiebenga A."/>
            <person name="Young D."/>
            <person name="Pisabarro A."/>
            <person name="Eastwood D.C."/>
            <person name="Martin F."/>
            <person name="Cullen D."/>
            <person name="Grigoriev I.V."/>
            <person name="Hibbett D.S."/>
        </authorList>
    </citation>
    <scope>NUCLEOTIDE SEQUENCE</scope>
    <source>
        <strain evidence="3">FP-58527</strain>
    </source>
</reference>
<keyword evidence="3" id="KW-1185">Reference proteome</keyword>
<gene>
    <name evidence="2" type="ORF">FOMPIDRAFT_16036</name>
</gene>
<proteinExistence type="predicted"/>
<evidence type="ECO:0000259" key="1">
    <source>
        <dbReference type="Pfam" id="PF08550"/>
    </source>
</evidence>
<sequence>MTHQNLKNAIPDSIRLENASWRAWWKQWNRLETIAPETLQWYVITTSSTSV</sequence>
<dbReference type="AlphaFoldDB" id="S8FPS8"/>
<accession>S8FPS8</accession>
<dbReference type="HOGENOM" id="CLU_208701_0_0_1"/>